<name>A0A162NNZ3_COLIC</name>
<protein>
    <recommendedName>
        <fullName evidence="3">Transposase</fullName>
    </recommendedName>
</protein>
<proteinExistence type="predicted"/>
<keyword evidence="2" id="KW-1185">Reference proteome</keyword>
<dbReference type="Proteomes" id="UP000076584">
    <property type="component" value="Unassembled WGS sequence"/>
</dbReference>
<evidence type="ECO:0000313" key="1">
    <source>
        <dbReference type="EMBL" id="KZL86147.1"/>
    </source>
</evidence>
<gene>
    <name evidence="1" type="ORF">CI238_13605</name>
</gene>
<accession>A0A162NNZ3</accession>
<organism evidence="1 2">
    <name type="scientific">Colletotrichum incanum</name>
    <name type="common">Soybean anthracnose fungus</name>
    <dbReference type="NCBI Taxonomy" id="1573173"/>
    <lineage>
        <taxon>Eukaryota</taxon>
        <taxon>Fungi</taxon>
        <taxon>Dikarya</taxon>
        <taxon>Ascomycota</taxon>
        <taxon>Pezizomycotina</taxon>
        <taxon>Sordariomycetes</taxon>
        <taxon>Hypocreomycetidae</taxon>
        <taxon>Glomerellales</taxon>
        <taxon>Glomerellaceae</taxon>
        <taxon>Colletotrichum</taxon>
        <taxon>Colletotrichum spaethianum species complex</taxon>
    </lineage>
</organism>
<sequence>LMPDVYQKETGDSFYTAGTDLTVDKAMVRFTGRSLKTITVPTKPIPTGYKI</sequence>
<dbReference type="AlphaFoldDB" id="A0A162NNZ3"/>
<evidence type="ECO:0000313" key="2">
    <source>
        <dbReference type="Proteomes" id="UP000076584"/>
    </source>
</evidence>
<dbReference type="EMBL" id="LFIW01000514">
    <property type="protein sequence ID" value="KZL86147.1"/>
    <property type="molecule type" value="Genomic_DNA"/>
</dbReference>
<feature type="non-terminal residue" evidence="1">
    <location>
        <position position="1"/>
    </location>
</feature>
<comment type="caution">
    <text evidence="1">The sequence shown here is derived from an EMBL/GenBank/DDBJ whole genome shotgun (WGS) entry which is preliminary data.</text>
</comment>
<evidence type="ECO:0008006" key="3">
    <source>
        <dbReference type="Google" id="ProtNLM"/>
    </source>
</evidence>
<reference evidence="1 2" key="1">
    <citation type="submission" date="2015-06" db="EMBL/GenBank/DDBJ databases">
        <title>Survival trade-offs in plant roots during colonization by closely related pathogenic and mutualistic fungi.</title>
        <authorList>
            <person name="Hacquard S."/>
            <person name="Kracher B."/>
            <person name="Hiruma K."/>
            <person name="Weinman A."/>
            <person name="Muench P."/>
            <person name="Garrido Oter R."/>
            <person name="Ver Loren van Themaat E."/>
            <person name="Dallerey J.-F."/>
            <person name="Damm U."/>
            <person name="Henrissat B."/>
            <person name="Lespinet O."/>
            <person name="Thon M."/>
            <person name="Kemen E."/>
            <person name="McHardy A.C."/>
            <person name="Schulze-Lefert P."/>
            <person name="O'Connell R.J."/>
        </authorList>
    </citation>
    <scope>NUCLEOTIDE SEQUENCE [LARGE SCALE GENOMIC DNA]</scope>
    <source>
        <strain evidence="1 2">MAFF 238704</strain>
    </source>
</reference>